<protein>
    <recommendedName>
        <fullName evidence="2">Transposase Tc1-like domain-containing protein</fullName>
    </recommendedName>
</protein>
<dbReference type="InterPro" id="IPR002492">
    <property type="entry name" value="Transposase_Tc1-like"/>
</dbReference>
<dbReference type="GO" id="GO:0006313">
    <property type="term" value="P:DNA transposition"/>
    <property type="evidence" value="ECO:0007669"/>
    <property type="project" value="InterPro"/>
</dbReference>
<organism evidence="3 4">
    <name type="scientific">Brachionus calyciflorus</name>
    <dbReference type="NCBI Taxonomy" id="104777"/>
    <lineage>
        <taxon>Eukaryota</taxon>
        <taxon>Metazoa</taxon>
        <taxon>Spiralia</taxon>
        <taxon>Gnathifera</taxon>
        <taxon>Rotifera</taxon>
        <taxon>Eurotatoria</taxon>
        <taxon>Monogononta</taxon>
        <taxon>Pseudotrocha</taxon>
        <taxon>Ploima</taxon>
        <taxon>Brachionidae</taxon>
        <taxon>Brachionus</taxon>
    </lineage>
</organism>
<accession>A0A814IN55</accession>
<dbReference type="Gene3D" id="3.30.420.10">
    <property type="entry name" value="Ribonuclease H-like superfamily/Ribonuclease H"/>
    <property type="match status" value="1"/>
</dbReference>
<dbReference type="PANTHER" id="PTHR23022:SF135">
    <property type="entry name" value="SI:DKEY-77F5.3"/>
    <property type="match status" value="1"/>
</dbReference>
<evidence type="ECO:0000313" key="3">
    <source>
        <dbReference type="EMBL" id="CAF1026667.1"/>
    </source>
</evidence>
<dbReference type="OrthoDB" id="9996331at2759"/>
<dbReference type="InterPro" id="IPR036397">
    <property type="entry name" value="RNaseH_sf"/>
</dbReference>
<proteinExistence type="predicted"/>
<gene>
    <name evidence="3" type="ORF">OXX778_LOCUS17652</name>
</gene>
<dbReference type="Proteomes" id="UP000663879">
    <property type="component" value="Unassembled WGS sequence"/>
</dbReference>
<dbReference type="Pfam" id="PF01498">
    <property type="entry name" value="HTH_Tnp_Tc3_2"/>
    <property type="match status" value="1"/>
</dbReference>
<dbReference type="PANTHER" id="PTHR23022">
    <property type="entry name" value="TRANSPOSABLE ELEMENT-RELATED"/>
    <property type="match status" value="1"/>
</dbReference>
<reference evidence="3" key="1">
    <citation type="submission" date="2021-02" db="EMBL/GenBank/DDBJ databases">
        <authorList>
            <person name="Nowell W R."/>
        </authorList>
    </citation>
    <scope>NUCLEOTIDE SEQUENCE</scope>
    <source>
        <strain evidence="3">Ploen Becks lab</strain>
    </source>
</reference>
<sequence>MKVHNDLVKQQIKKRNAKGFRLKKIYELVNLVNTSSRDYSYNFVNQIKFRSKIEKSKFDKRQTVKITAAILLAIRILTLRSRGMFSARETAFKINKMFDIRISRRTVSEKRNQMGFHLRKPKSAPILTAKNKEIRLNFAKKNLNENHENFIFVDETSVWTFSNRSLQCRPKDCIPQANSYSKKAKLNLHVWAGISFRGVTDLVIFTNNLNRFGYKQLIKNHLIPFIQTRYKNRKIKLIQDNDSKHTSKLCKNLFQESEIDWKLAIIFHYTPPHAHPHAPPHPHSPPHPHAHPHAHPQKLQNRCHHSHDKFCSLHDSIIVWKETSYHSCHLYEIGTESFVIHLNARNSDVLVALPNMAFQDIKSEKICNLNTMYTSEGVYLSLTKNKDVDFVSHTEAVEVNFPIHQEFSNDSIELCFRDQPGTYTIDKEIKKGFLINDGIIKPNSEVLLCENVTSSIQLPNKEITIHRKNDKTYIFNNKDLRFMDIKLLNFKLHNDNFSHNKILTEEMDLISTFQEVMNHEISAGSWYNHVTDTVEIK</sequence>
<feature type="region of interest" description="Disordered" evidence="1">
    <location>
        <begin position="274"/>
        <end position="299"/>
    </location>
</feature>
<dbReference type="AlphaFoldDB" id="A0A814IN55"/>
<evidence type="ECO:0000313" key="4">
    <source>
        <dbReference type="Proteomes" id="UP000663879"/>
    </source>
</evidence>
<evidence type="ECO:0000256" key="1">
    <source>
        <dbReference type="SAM" id="MobiDB-lite"/>
    </source>
</evidence>
<feature type="domain" description="Transposase Tc1-like" evidence="2">
    <location>
        <begin position="84"/>
        <end position="144"/>
    </location>
</feature>
<dbReference type="InterPro" id="IPR052338">
    <property type="entry name" value="Transposase_5"/>
</dbReference>
<keyword evidence="4" id="KW-1185">Reference proteome</keyword>
<dbReference type="EMBL" id="CAJNOC010004579">
    <property type="protein sequence ID" value="CAF1026667.1"/>
    <property type="molecule type" value="Genomic_DNA"/>
</dbReference>
<evidence type="ECO:0000259" key="2">
    <source>
        <dbReference type="Pfam" id="PF01498"/>
    </source>
</evidence>
<feature type="non-terminal residue" evidence="3">
    <location>
        <position position="1"/>
    </location>
</feature>
<comment type="caution">
    <text evidence="3">The sequence shown here is derived from an EMBL/GenBank/DDBJ whole genome shotgun (WGS) entry which is preliminary data.</text>
</comment>
<dbReference type="GO" id="GO:0003677">
    <property type="term" value="F:DNA binding"/>
    <property type="evidence" value="ECO:0007669"/>
    <property type="project" value="InterPro"/>
</dbReference>
<dbReference type="GO" id="GO:0015074">
    <property type="term" value="P:DNA integration"/>
    <property type="evidence" value="ECO:0007669"/>
    <property type="project" value="InterPro"/>
</dbReference>
<name>A0A814IN55_9BILA</name>